<organism evidence="10 11">
    <name type="scientific">Heterorhabditis bacteriophora</name>
    <name type="common">Entomopathogenic nematode worm</name>
    <dbReference type="NCBI Taxonomy" id="37862"/>
    <lineage>
        <taxon>Eukaryota</taxon>
        <taxon>Metazoa</taxon>
        <taxon>Ecdysozoa</taxon>
        <taxon>Nematoda</taxon>
        <taxon>Chromadorea</taxon>
        <taxon>Rhabditida</taxon>
        <taxon>Rhabditina</taxon>
        <taxon>Rhabditomorpha</taxon>
        <taxon>Strongyloidea</taxon>
        <taxon>Heterorhabditidae</taxon>
        <taxon>Heterorhabditis</taxon>
    </lineage>
</organism>
<dbReference type="Pfam" id="PF07645">
    <property type="entry name" value="EGF_CA"/>
    <property type="match status" value="1"/>
</dbReference>
<dbReference type="CDD" id="cd00037">
    <property type="entry name" value="CLECT"/>
    <property type="match status" value="1"/>
</dbReference>
<dbReference type="InterPro" id="IPR035914">
    <property type="entry name" value="Sperma_CUB_dom_sf"/>
</dbReference>
<dbReference type="SUPFAM" id="SSF56436">
    <property type="entry name" value="C-type lectin-like"/>
    <property type="match status" value="1"/>
</dbReference>
<dbReference type="InterPro" id="IPR001304">
    <property type="entry name" value="C-type_lectin-like"/>
</dbReference>
<evidence type="ECO:0000256" key="6">
    <source>
        <dbReference type="PROSITE-ProRule" id="PRU00302"/>
    </source>
</evidence>
<feature type="domain" description="Sushi" evidence="9">
    <location>
        <begin position="210"/>
        <end position="270"/>
    </location>
</feature>
<dbReference type="InterPro" id="IPR018097">
    <property type="entry name" value="EGF_Ca-bd_CS"/>
</dbReference>
<dbReference type="WBParaSite" id="Hba_13481">
    <property type="protein sequence ID" value="Hba_13481"/>
    <property type="gene ID" value="Hba_13481"/>
</dbReference>
<dbReference type="InterPro" id="IPR051277">
    <property type="entry name" value="SEZ6_CSMD_C4BPB_Regulators"/>
</dbReference>
<dbReference type="Pfam" id="PF00431">
    <property type="entry name" value="CUB"/>
    <property type="match status" value="1"/>
</dbReference>
<dbReference type="PROSITE" id="PS01187">
    <property type="entry name" value="EGF_CA"/>
    <property type="match status" value="1"/>
</dbReference>
<keyword evidence="10" id="KW-1185">Reference proteome</keyword>
<feature type="domain" description="C-type lectin" evidence="8">
    <location>
        <begin position="1"/>
        <end position="86"/>
    </location>
</feature>
<evidence type="ECO:0000256" key="5">
    <source>
        <dbReference type="ARBA" id="ARBA00023157"/>
    </source>
</evidence>
<dbReference type="Proteomes" id="UP000095283">
    <property type="component" value="Unplaced"/>
</dbReference>
<keyword evidence="2 6" id="KW-0768">Sushi</keyword>
<dbReference type="AlphaFoldDB" id="A0A1I7X7W2"/>
<dbReference type="PANTHER" id="PTHR45656">
    <property type="entry name" value="PROTEIN CBR-CLEC-78"/>
    <property type="match status" value="1"/>
</dbReference>
<dbReference type="SMART" id="SM00179">
    <property type="entry name" value="EGF_CA"/>
    <property type="match status" value="1"/>
</dbReference>
<dbReference type="Gene3D" id="2.10.25.10">
    <property type="entry name" value="Laminin"/>
    <property type="match status" value="1"/>
</dbReference>
<dbReference type="InterPro" id="IPR049883">
    <property type="entry name" value="NOTCH1_EGF-like"/>
</dbReference>
<sequence length="664" mass="72520">MALSTCARYGAQLARLESARENDFVASLLSRPGRGSLQEYWIGLISQQQIDDVVFVWSDGSPTSRYVGFWEAAQPDYTKGGCTMLTFDYFETEEFVDIVTVLDGGPAENSSTVLATLSGSKPSQFSLFSSSNTLIIRFRSDPVIQARGFQAQWRADYPHEAECVWTIQAAKGQLITLSIEDLSLSPDDSLVIYDGESPSSPILANPFSAATCPALPPFANGDRHLQYGDGTGYGTVFAFVCRPGYSREGAATLLCKADGQWSFEQPHCNKLTCSYIPRITNGRLSRPEPFQFGDSARLQCDPGFRVDGPEEVKFSISNAANHVKCLANQSLSVVPSCRDIDECSEGLAQCVNSSTLCVNLPGGYTCQLCPKPSSLPSSSVFASSEAVPVSLLYSSGWCATKTDPQRAVTLHYSVPKVIEKIRFEKVTSGETTSIKIMYSEEEGLPLKEFVVNGQDVFPLSTVGSVGGDVFILPYSIECRVLQISIITSKGEPCMKVCACREGYDLFLENGQGGVNLEEGETGEDPHDIIRFNKTCVPRVCPPVQPLENGKLLSTLKTFHYPIVVRFQCDFGYQMMGPDFIQCLSDGSWNGTTPFCLPLVLMTTILQSQKNSNITIEFDRNLNITGPVCVDPGFPDDGSIELNSVEEGAIATFTCNRPAFSVLRR</sequence>
<dbReference type="InterPro" id="IPR001881">
    <property type="entry name" value="EGF-like_Ca-bd_dom"/>
</dbReference>
<dbReference type="PROSITE" id="PS50923">
    <property type="entry name" value="SUSHI"/>
    <property type="match status" value="2"/>
</dbReference>
<dbReference type="PROSITE" id="PS50041">
    <property type="entry name" value="C_TYPE_LECTIN_2"/>
    <property type="match status" value="1"/>
</dbReference>
<dbReference type="Gene3D" id="2.10.70.10">
    <property type="entry name" value="Complement Module, domain 1"/>
    <property type="match status" value="3"/>
</dbReference>
<accession>A0A1I7X7W2</accession>
<evidence type="ECO:0000256" key="2">
    <source>
        <dbReference type="ARBA" id="ARBA00022659"/>
    </source>
</evidence>
<keyword evidence="3" id="KW-0732">Signal</keyword>
<dbReference type="Pfam" id="PF00084">
    <property type="entry name" value="Sushi"/>
    <property type="match status" value="3"/>
</dbReference>
<dbReference type="CDD" id="cd00033">
    <property type="entry name" value="CCP"/>
    <property type="match status" value="3"/>
</dbReference>
<dbReference type="FunFam" id="2.10.70.10:FF:000014">
    <property type="entry name" value="Membrane cofactor protein"/>
    <property type="match status" value="1"/>
</dbReference>
<keyword evidence="1" id="KW-0245">EGF-like domain</keyword>
<dbReference type="CDD" id="cd00041">
    <property type="entry name" value="CUB"/>
    <property type="match status" value="2"/>
</dbReference>
<feature type="domain" description="Sushi" evidence="9">
    <location>
        <begin position="538"/>
        <end position="597"/>
    </location>
</feature>
<dbReference type="Gene3D" id="2.60.120.290">
    <property type="entry name" value="Spermadhesin, CUB domain"/>
    <property type="match status" value="1"/>
</dbReference>
<evidence type="ECO:0000259" key="8">
    <source>
        <dbReference type="PROSITE" id="PS50041"/>
    </source>
</evidence>
<evidence type="ECO:0000259" key="7">
    <source>
        <dbReference type="PROSITE" id="PS01180"/>
    </source>
</evidence>
<keyword evidence="5 6" id="KW-1015">Disulfide bond</keyword>
<evidence type="ECO:0000256" key="4">
    <source>
        <dbReference type="ARBA" id="ARBA00022737"/>
    </source>
</evidence>
<dbReference type="PANTHER" id="PTHR45656:SF4">
    <property type="entry name" value="PROTEIN CBR-CLEC-78"/>
    <property type="match status" value="1"/>
</dbReference>
<evidence type="ECO:0000256" key="3">
    <source>
        <dbReference type="ARBA" id="ARBA00022729"/>
    </source>
</evidence>
<dbReference type="SMART" id="SM00042">
    <property type="entry name" value="CUB"/>
    <property type="match status" value="1"/>
</dbReference>
<dbReference type="InterPro" id="IPR000859">
    <property type="entry name" value="CUB_dom"/>
</dbReference>
<feature type="disulfide bond" evidence="6">
    <location>
        <begin position="241"/>
        <end position="268"/>
    </location>
</feature>
<evidence type="ECO:0000256" key="1">
    <source>
        <dbReference type="ARBA" id="ARBA00022536"/>
    </source>
</evidence>
<dbReference type="PROSITE" id="PS01180">
    <property type="entry name" value="CUB"/>
    <property type="match status" value="1"/>
</dbReference>
<dbReference type="SUPFAM" id="SSF49854">
    <property type="entry name" value="Spermadhesin, CUB domain"/>
    <property type="match status" value="2"/>
</dbReference>
<dbReference type="SUPFAM" id="SSF57535">
    <property type="entry name" value="Complement control module/SCR domain"/>
    <property type="match status" value="3"/>
</dbReference>
<dbReference type="InterPro" id="IPR016187">
    <property type="entry name" value="CTDL_fold"/>
</dbReference>
<reference evidence="11" key="1">
    <citation type="submission" date="2016-11" db="UniProtKB">
        <authorList>
            <consortium name="WormBaseParasite"/>
        </authorList>
    </citation>
    <scope>IDENTIFICATION</scope>
</reference>
<dbReference type="InterPro" id="IPR016186">
    <property type="entry name" value="C-type_lectin-like/link_sf"/>
</dbReference>
<comment type="caution">
    <text evidence="6">Lacks conserved residue(s) required for the propagation of feature annotation.</text>
</comment>
<evidence type="ECO:0000313" key="10">
    <source>
        <dbReference type="Proteomes" id="UP000095283"/>
    </source>
</evidence>
<dbReference type="InterPro" id="IPR035976">
    <property type="entry name" value="Sushi/SCR/CCP_sf"/>
</dbReference>
<keyword evidence="4" id="KW-0677">Repeat</keyword>
<dbReference type="SUPFAM" id="SSF57196">
    <property type="entry name" value="EGF/Laminin"/>
    <property type="match status" value="1"/>
</dbReference>
<dbReference type="GO" id="GO:0005509">
    <property type="term" value="F:calcium ion binding"/>
    <property type="evidence" value="ECO:0007669"/>
    <property type="project" value="InterPro"/>
</dbReference>
<name>A0A1I7X7W2_HETBA</name>
<evidence type="ECO:0000313" key="11">
    <source>
        <dbReference type="WBParaSite" id="Hba_13481"/>
    </source>
</evidence>
<dbReference type="Gene3D" id="3.10.100.10">
    <property type="entry name" value="Mannose-Binding Protein A, subunit A"/>
    <property type="match status" value="1"/>
</dbReference>
<dbReference type="InterPro" id="IPR000436">
    <property type="entry name" value="Sushi_SCR_CCP_dom"/>
</dbReference>
<feature type="disulfide bond" evidence="6">
    <location>
        <begin position="568"/>
        <end position="595"/>
    </location>
</feature>
<feature type="disulfide bond" evidence="6">
    <location>
        <begin position="212"/>
        <end position="255"/>
    </location>
</feature>
<feature type="domain" description="CUB" evidence="7">
    <location>
        <begin position="33"/>
        <end position="156"/>
    </location>
</feature>
<dbReference type="Pfam" id="PF00059">
    <property type="entry name" value="Lectin_C"/>
    <property type="match status" value="1"/>
</dbReference>
<evidence type="ECO:0000259" key="9">
    <source>
        <dbReference type="PROSITE" id="PS50923"/>
    </source>
</evidence>
<proteinExistence type="predicted"/>
<dbReference type="SMART" id="SM00032">
    <property type="entry name" value="CCP"/>
    <property type="match status" value="3"/>
</dbReference>
<protein>
    <submittedName>
        <fullName evidence="11">Sushi, von Willebrand factor type A, EGF and pentraxin domain-containing protein 1</fullName>
    </submittedName>
</protein>
<dbReference type="CDD" id="cd00054">
    <property type="entry name" value="EGF_CA"/>
    <property type="match status" value="1"/>
</dbReference>